<evidence type="ECO:0000256" key="6">
    <source>
        <dbReference type="ARBA" id="ARBA00022989"/>
    </source>
</evidence>
<feature type="transmembrane region" description="Helical" evidence="8">
    <location>
        <begin position="306"/>
        <end position="327"/>
    </location>
</feature>
<evidence type="ECO:0000256" key="7">
    <source>
        <dbReference type="ARBA" id="ARBA00023136"/>
    </source>
</evidence>
<feature type="transmembrane region" description="Helical" evidence="8">
    <location>
        <begin position="189"/>
        <end position="207"/>
    </location>
</feature>
<keyword evidence="7 8" id="KW-0472">Membrane</keyword>
<dbReference type="NCBIfam" id="TIGR00912">
    <property type="entry name" value="2A0309"/>
    <property type="match status" value="1"/>
</dbReference>
<keyword evidence="3" id="KW-0813">Transport</keyword>
<feature type="transmembrane region" description="Helical" evidence="8">
    <location>
        <begin position="12"/>
        <end position="29"/>
    </location>
</feature>
<feature type="transmembrane region" description="Helical" evidence="8">
    <location>
        <begin position="121"/>
        <end position="139"/>
    </location>
</feature>
<dbReference type="EMBL" id="JAROCC010000011">
    <property type="protein sequence ID" value="MDN4608451.1"/>
    <property type="molecule type" value="Genomic_DNA"/>
</dbReference>
<name>A0ABT8JTF4_9BACL</name>
<keyword evidence="4" id="KW-0309">Germination</keyword>
<keyword evidence="6 8" id="KW-1133">Transmembrane helix</keyword>
<comment type="similarity">
    <text evidence="2">Belongs to the amino acid-polyamine-organocation (APC) superfamily. Spore germination protein (SGP) (TC 2.A.3.9) family.</text>
</comment>
<evidence type="ECO:0000256" key="5">
    <source>
        <dbReference type="ARBA" id="ARBA00022692"/>
    </source>
</evidence>
<comment type="subcellular location">
    <subcellularLocation>
        <location evidence="1">Membrane</location>
        <topology evidence="1">Multi-pass membrane protein</topology>
    </subcellularLocation>
</comment>
<evidence type="ECO:0000256" key="3">
    <source>
        <dbReference type="ARBA" id="ARBA00022448"/>
    </source>
</evidence>
<feature type="transmembrane region" description="Helical" evidence="8">
    <location>
        <begin position="41"/>
        <end position="63"/>
    </location>
</feature>
<feature type="transmembrane region" description="Helical" evidence="8">
    <location>
        <begin position="219"/>
        <end position="239"/>
    </location>
</feature>
<proteinExistence type="inferred from homology"/>
<gene>
    <name evidence="9" type="ORF">P5G49_13320</name>
</gene>
<feature type="transmembrane region" description="Helical" evidence="8">
    <location>
        <begin position="270"/>
        <end position="294"/>
    </location>
</feature>
<organism evidence="9 10">
    <name type="scientific">Sporosarcina highlanderae</name>
    <dbReference type="NCBI Taxonomy" id="3035916"/>
    <lineage>
        <taxon>Bacteria</taxon>
        <taxon>Bacillati</taxon>
        <taxon>Bacillota</taxon>
        <taxon>Bacilli</taxon>
        <taxon>Bacillales</taxon>
        <taxon>Caryophanaceae</taxon>
        <taxon>Sporosarcina</taxon>
    </lineage>
</organism>
<keyword evidence="5 8" id="KW-0812">Transmembrane</keyword>
<feature type="transmembrane region" description="Helical" evidence="8">
    <location>
        <begin position="333"/>
        <end position="352"/>
    </location>
</feature>
<dbReference type="PANTHER" id="PTHR34975:SF2">
    <property type="entry name" value="SPORE GERMINATION PROTEIN A2"/>
    <property type="match status" value="1"/>
</dbReference>
<evidence type="ECO:0000313" key="10">
    <source>
        <dbReference type="Proteomes" id="UP001175097"/>
    </source>
</evidence>
<feature type="transmembrane region" description="Helical" evidence="8">
    <location>
        <begin position="146"/>
        <end position="165"/>
    </location>
</feature>
<evidence type="ECO:0000313" key="9">
    <source>
        <dbReference type="EMBL" id="MDN4608451.1"/>
    </source>
</evidence>
<sequence length="364" mass="41427">MIKVSNGKIRKRELMGVVIFFYTVQVMDTTPDLLFKYGKNAAWMMPIISFLLMLIPFLILLGIMKRRNTGLTELVFMLMGKRIGTFTMLLFFLIIFSATVINSRNYTDIFNTMFYPKTPVPYLYIMLMGSSFYIAKRGLENIARTAWIFTPILLILMFSVIGFVWEDISFNRIFPIAGPGLKPILKESAVHSSIYGESIFLLVLYPFIKTYKDLKWGSLIGWIISVLSLVIFMIVYVAVFDYPASQNIAYPFQQINRLATIGTISHLESVYMAIGTVASAIHFSIYLYLAAYFLSKALQIDEFELLLLPLTAVSVLAGLISPNIFIGSVLRESLIQSSSIILMLFPLVLWLLHLRKGRKKNETA</sequence>
<reference evidence="9" key="1">
    <citation type="submission" date="2023-03" db="EMBL/GenBank/DDBJ databases">
        <title>MT1 and MT2 Draft Genomes of Novel Species.</title>
        <authorList>
            <person name="Venkateswaran K."/>
        </authorList>
    </citation>
    <scope>NUCLEOTIDE SEQUENCE</scope>
    <source>
        <strain evidence="9">F6_3S_P_2</strain>
    </source>
</reference>
<comment type="caution">
    <text evidence="9">The sequence shown here is derived from an EMBL/GenBank/DDBJ whole genome shotgun (WGS) entry which is preliminary data.</text>
</comment>
<keyword evidence="10" id="KW-1185">Reference proteome</keyword>
<accession>A0ABT8JTF4</accession>
<dbReference type="InterPro" id="IPR004761">
    <property type="entry name" value="Spore_GerAB"/>
</dbReference>
<feature type="transmembrane region" description="Helical" evidence="8">
    <location>
        <begin position="83"/>
        <end position="101"/>
    </location>
</feature>
<evidence type="ECO:0000256" key="2">
    <source>
        <dbReference type="ARBA" id="ARBA00007998"/>
    </source>
</evidence>
<evidence type="ECO:0000256" key="4">
    <source>
        <dbReference type="ARBA" id="ARBA00022544"/>
    </source>
</evidence>
<dbReference type="PANTHER" id="PTHR34975">
    <property type="entry name" value="SPORE GERMINATION PROTEIN A2"/>
    <property type="match status" value="1"/>
</dbReference>
<dbReference type="Pfam" id="PF03845">
    <property type="entry name" value="Spore_permease"/>
    <property type="match status" value="1"/>
</dbReference>
<dbReference type="RefSeq" id="WP_301244514.1">
    <property type="nucleotide sequence ID" value="NZ_JAROCC010000011.1"/>
</dbReference>
<evidence type="ECO:0000256" key="1">
    <source>
        <dbReference type="ARBA" id="ARBA00004141"/>
    </source>
</evidence>
<evidence type="ECO:0000256" key="8">
    <source>
        <dbReference type="SAM" id="Phobius"/>
    </source>
</evidence>
<dbReference type="Proteomes" id="UP001175097">
    <property type="component" value="Unassembled WGS sequence"/>
</dbReference>
<protein>
    <submittedName>
        <fullName evidence="9">Endospore germination permease</fullName>
    </submittedName>
</protein>